<evidence type="ECO:0000313" key="8">
    <source>
        <dbReference type="Proteomes" id="UP000287872"/>
    </source>
</evidence>
<dbReference type="OrthoDB" id="5289927at2"/>
<dbReference type="PRINTS" id="PR00094">
    <property type="entry name" value="ADENYLTKNASE"/>
</dbReference>
<dbReference type="AlphaFoldDB" id="A0A401UIU2"/>
<protein>
    <recommendedName>
        <fullName evidence="6">Adenylate kinase</fullName>
        <ecNumber evidence="6">2.7.4.3</ecNumber>
    </recommendedName>
</protein>
<evidence type="ECO:0000256" key="2">
    <source>
        <dbReference type="ARBA" id="ARBA00022727"/>
    </source>
</evidence>
<evidence type="ECO:0000256" key="3">
    <source>
        <dbReference type="ARBA" id="ARBA00022741"/>
    </source>
</evidence>
<keyword evidence="3 6" id="KW-0547">Nucleotide-binding</keyword>
<comment type="catalytic activity">
    <reaction evidence="6">
        <text>AMP + ATP = 2 ADP</text>
        <dbReference type="Rhea" id="RHEA:12973"/>
        <dbReference type="ChEBI" id="CHEBI:30616"/>
        <dbReference type="ChEBI" id="CHEBI:456215"/>
        <dbReference type="ChEBI" id="CHEBI:456216"/>
        <dbReference type="EC" id="2.7.4.3"/>
    </reaction>
</comment>
<dbReference type="GO" id="GO:0004017">
    <property type="term" value="F:AMP kinase activity"/>
    <property type="evidence" value="ECO:0007669"/>
    <property type="project" value="UniProtKB-EC"/>
</dbReference>
<gene>
    <name evidence="7" type="ORF">Ctaglu_09920</name>
</gene>
<keyword evidence="6" id="KW-0067">ATP-binding</keyword>
<keyword evidence="8" id="KW-1185">Reference proteome</keyword>
<dbReference type="Proteomes" id="UP000287872">
    <property type="component" value="Unassembled WGS sequence"/>
</dbReference>
<dbReference type="CDD" id="cd01428">
    <property type="entry name" value="ADK"/>
    <property type="match status" value="1"/>
</dbReference>
<reference evidence="7 8" key="1">
    <citation type="submission" date="2018-11" db="EMBL/GenBank/DDBJ databases">
        <title>Genome sequencing and assembly of Clostridium tagluense strain A121.</title>
        <authorList>
            <person name="Murakami T."/>
            <person name="Segawa T."/>
            <person name="Shcherbakova V.A."/>
            <person name="Mori H."/>
            <person name="Yoshimura Y."/>
        </authorList>
    </citation>
    <scope>NUCLEOTIDE SEQUENCE [LARGE SCALE GENOMIC DNA]</scope>
    <source>
        <strain evidence="7 8">A121</strain>
    </source>
</reference>
<dbReference type="Pfam" id="PF00406">
    <property type="entry name" value="ADK"/>
    <property type="match status" value="1"/>
</dbReference>
<proteinExistence type="inferred from homology"/>
<dbReference type="GO" id="GO:0005737">
    <property type="term" value="C:cytoplasm"/>
    <property type="evidence" value="ECO:0007669"/>
    <property type="project" value="UniProtKB-SubCell"/>
</dbReference>
<sequence>MSNNSILDGNIKIIVQRVVAEGCGAILLTGPSSCGKGEIAKELSSFLSIPKERHLSMGDILRRTIKKAREDEIFRNRLATAYNISDRISVFDESENRVENISKAINHKKELMSFYEGKETISQLDWLEFCVIGGLLVPDEWTVNIINATFENSKEFQKEIFILDGYPRTIKASEELLNTFIKFNIPIIKVIHLSISKDEMIKRALGRRRYDDKKDSLDRRYQFYVDNVQPSIDYLKIRLGSSKVTLIDAHQPVYNELNIIDIGKSINQVTLNVLQSLGLPSYLLDMKN</sequence>
<dbReference type="EMBL" id="BHYK01000004">
    <property type="protein sequence ID" value="GCD09369.1"/>
    <property type="molecule type" value="Genomic_DNA"/>
</dbReference>
<comment type="similarity">
    <text evidence="5">Belongs to the adenylate kinase family.</text>
</comment>
<keyword evidence="1 5" id="KW-0808">Transferase</keyword>
<name>A0A401UIU2_9CLOT</name>
<dbReference type="InterPro" id="IPR027417">
    <property type="entry name" value="P-loop_NTPase"/>
</dbReference>
<evidence type="ECO:0000256" key="4">
    <source>
        <dbReference type="ARBA" id="ARBA00022777"/>
    </source>
</evidence>
<evidence type="ECO:0000256" key="5">
    <source>
        <dbReference type="RuleBase" id="RU003330"/>
    </source>
</evidence>
<dbReference type="Gene3D" id="3.40.50.300">
    <property type="entry name" value="P-loop containing nucleotide triphosphate hydrolases"/>
    <property type="match status" value="1"/>
</dbReference>
<dbReference type="GO" id="GO:0005524">
    <property type="term" value="F:ATP binding"/>
    <property type="evidence" value="ECO:0007669"/>
    <property type="project" value="UniProtKB-KW"/>
</dbReference>
<keyword evidence="2" id="KW-0545">Nucleotide biosynthesis</keyword>
<organism evidence="7 8">
    <name type="scientific">Clostridium tagluense</name>
    <dbReference type="NCBI Taxonomy" id="360422"/>
    <lineage>
        <taxon>Bacteria</taxon>
        <taxon>Bacillati</taxon>
        <taxon>Bacillota</taxon>
        <taxon>Clostridia</taxon>
        <taxon>Eubacteriales</taxon>
        <taxon>Clostridiaceae</taxon>
        <taxon>Clostridium</taxon>
    </lineage>
</organism>
<comment type="subunit">
    <text evidence="6">Monomer.</text>
</comment>
<dbReference type="PANTHER" id="PTHR23359">
    <property type="entry name" value="NUCLEOTIDE KINASE"/>
    <property type="match status" value="1"/>
</dbReference>
<evidence type="ECO:0000313" key="7">
    <source>
        <dbReference type="EMBL" id="GCD09369.1"/>
    </source>
</evidence>
<dbReference type="SUPFAM" id="SSF52540">
    <property type="entry name" value="P-loop containing nucleoside triphosphate hydrolases"/>
    <property type="match status" value="1"/>
</dbReference>
<dbReference type="EC" id="2.7.4.3" evidence="6"/>
<accession>A0A401UIU2</accession>
<comment type="subcellular location">
    <subcellularLocation>
        <location evidence="6">Cytoplasm</location>
    </subcellularLocation>
</comment>
<dbReference type="RefSeq" id="WP_124998707.1">
    <property type="nucleotide sequence ID" value="NZ_BHYK01000004.1"/>
</dbReference>
<keyword evidence="4 5" id="KW-0418">Kinase</keyword>
<evidence type="ECO:0000256" key="1">
    <source>
        <dbReference type="ARBA" id="ARBA00022679"/>
    </source>
</evidence>
<comment type="caution">
    <text evidence="7">The sequence shown here is derived from an EMBL/GenBank/DDBJ whole genome shotgun (WGS) entry which is preliminary data.</text>
</comment>
<dbReference type="InterPro" id="IPR000850">
    <property type="entry name" value="Adenylat/UMP-CMP_kin"/>
</dbReference>
<evidence type="ECO:0000256" key="6">
    <source>
        <dbReference type="RuleBase" id="RU003331"/>
    </source>
</evidence>